<dbReference type="Proteomes" id="UP000256379">
    <property type="component" value="Unassembled WGS sequence"/>
</dbReference>
<dbReference type="AlphaFoldDB" id="A0A3D8IR64"/>
<evidence type="ECO:0000313" key="1">
    <source>
        <dbReference type="EMBL" id="RDU67702.1"/>
    </source>
</evidence>
<dbReference type="EMBL" id="NXLQ01000001">
    <property type="protein sequence ID" value="RDU67702.1"/>
    <property type="molecule type" value="Genomic_DNA"/>
</dbReference>
<keyword evidence="2" id="KW-1185">Reference proteome</keyword>
<name>A0A3D8IR64_9HELI</name>
<dbReference type="PANTHER" id="PTHR30160:SF15">
    <property type="entry name" value="GLYCOSYLTRANSFERASE HI_0523-RELATED"/>
    <property type="match status" value="1"/>
</dbReference>
<dbReference type="GO" id="GO:0009244">
    <property type="term" value="P:lipopolysaccharide core region biosynthetic process"/>
    <property type="evidence" value="ECO:0007669"/>
    <property type="project" value="TreeGrafter"/>
</dbReference>
<evidence type="ECO:0000313" key="2">
    <source>
        <dbReference type="Proteomes" id="UP000256379"/>
    </source>
</evidence>
<reference evidence="1 2" key="1">
    <citation type="submission" date="2018-04" db="EMBL/GenBank/DDBJ databases">
        <title>Novel Campyloabacter and Helicobacter Species and Strains.</title>
        <authorList>
            <person name="Mannion A.J."/>
            <person name="Shen Z."/>
            <person name="Fox J.G."/>
        </authorList>
    </citation>
    <scope>NUCLEOTIDE SEQUENCE [LARGE SCALE GENOMIC DNA]</scope>
    <source>
        <strain evidence="1 2">MIT 17-337</strain>
    </source>
</reference>
<dbReference type="GO" id="GO:0005829">
    <property type="term" value="C:cytosol"/>
    <property type="evidence" value="ECO:0007669"/>
    <property type="project" value="TreeGrafter"/>
</dbReference>
<evidence type="ECO:0008006" key="3">
    <source>
        <dbReference type="Google" id="ProtNLM"/>
    </source>
</evidence>
<organism evidence="1 2">
    <name type="scientific">Helicobacter didelphidarum</name>
    <dbReference type="NCBI Taxonomy" id="2040648"/>
    <lineage>
        <taxon>Bacteria</taxon>
        <taxon>Pseudomonadati</taxon>
        <taxon>Campylobacterota</taxon>
        <taxon>Epsilonproteobacteria</taxon>
        <taxon>Campylobacterales</taxon>
        <taxon>Helicobacteraceae</taxon>
        <taxon>Helicobacter</taxon>
    </lineage>
</organism>
<gene>
    <name evidence="1" type="ORF">CQA53_00375</name>
</gene>
<comment type="caution">
    <text evidence="1">The sequence shown here is derived from an EMBL/GenBank/DDBJ whole genome shotgun (WGS) entry which is preliminary data.</text>
</comment>
<dbReference type="PANTHER" id="PTHR30160">
    <property type="entry name" value="TETRAACYLDISACCHARIDE 4'-KINASE-RELATED"/>
    <property type="match status" value="1"/>
</dbReference>
<dbReference type="InterPro" id="IPR051199">
    <property type="entry name" value="LPS_LOS_Heptosyltrfase"/>
</dbReference>
<proteinExistence type="predicted"/>
<dbReference type="SUPFAM" id="SSF53756">
    <property type="entry name" value="UDP-Glycosyltransferase/glycogen phosphorylase"/>
    <property type="match status" value="1"/>
</dbReference>
<dbReference type="Gene3D" id="3.40.50.2000">
    <property type="entry name" value="Glycogen Phosphorylase B"/>
    <property type="match status" value="1"/>
</dbReference>
<sequence>MQNNINSYSFDVFVLTQANRRHCNLIYHTNCKKIISFLSAGNIFKSRFHTIFLSRNFNSMPQYQRMLMLVRKIDSQIFDKHINAIDFSAIMLRSNQENDDFVQNFFNTHNICLESPIVVINPFVHSTFCNLTLHECGEGGWNKLINILSSLYPTINFIIPTYSNNKKLPDSLPQNVKIFYNTHDLLNLVALLRYATLLISPSTGPSHIANNLKIPIILLCSKRDKSLWKGDNMDSSYFIELQKTTKHITPREEDIIIQETLEKFKIFCKNYNVL</sequence>
<accession>A0A3D8IR64</accession>
<dbReference type="GO" id="GO:0008713">
    <property type="term" value="F:ADP-heptose-lipopolysaccharide heptosyltransferase activity"/>
    <property type="evidence" value="ECO:0007669"/>
    <property type="project" value="TreeGrafter"/>
</dbReference>
<protein>
    <recommendedName>
        <fullName evidence="3">Lipopolysaccharide heptosyltransferase family protein</fullName>
    </recommendedName>
</protein>
<dbReference type="OrthoDB" id="5329165at2"/>